<dbReference type="InterPro" id="IPR011990">
    <property type="entry name" value="TPR-like_helical_dom_sf"/>
</dbReference>
<dbReference type="InterPro" id="IPR001130">
    <property type="entry name" value="TatD-like"/>
</dbReference>
<sequence>MRATIITVRDGLSCRAAFHDCLTRKELYSNCEEVIRNEYVADDDATITKLKHQESSVESVPFVLNEQSLIVNEISNQPPQNQLTTNCNLGKNISINNNFYDSSRCIFKTNEYLSRSGLEKEIYNWNNVYARYFDHDVVYGTLGLSALYAHHFDYRIELSMRRALRHTHLVGVGEIGLDFEIENRPSDDIQIKTFSAQLRIAKEYKLPVVVTSRKSFIATLSCLTSELNNDHPVHWRNFVYGEEELYMLISKMNNVYFGCSLQIFSNKQMQLNIEQIPISRILPESVAPHISIKECPHVYATHPLFVIQVYKYIAHKFNLNIRQAAEQLVENRNDVYLTENNISQSCRATMIYRKNLSSSIKIDEILIKQKQNPDGQRNIVYKDDEQLYELANDIRIKSENPIIIIQFGKLLLLNNDYCHADYLARFLFKAKSLKDNPTLLASLTALHHSLCSMDNKNKNYGAARFQFEESLKIFLSFILHDNQILSATYNNIGSMYYQDDQHDQAIIYHKKALQCQLKSSSPDIEAIAIYSENIGAVYLDQGKHDQALINYKHKPIEALPFYQKAFELELKYLPENDHKISVYYFNLSTTYAKVDQFDEAIDCTEKSVQQLLNSVPHDHP</sequence>
<dbReference type="Pfam" id="PF13424">
    <property type="entry name" value="TPR_12"/>
    <property type="match status" value="1"/>
</dbReference>
<comment type="caution">
    <text evidence="3">The sequence shown here is derived from an EMBL/GenBank/DDBJ whole genome shotgun (WGS) entry which is preliminary data.</text>
</comment>
<name>A0A819IP99_9BILA</name>
<keyword evidence="2" id="KW-0802">TPR repeat</keyword>
<dbReference type="PANTHER" id="PTHR46363:SF1">
    <property type="entry name" value="DEOXYRIBONUCLEASE TATDN2-RELATED"/>
    <property type="match status" value="1"/>
</dbReference>
<evidence type="ECO:0000313" key="4">
    <source>
        <dbReference type="Proteomes" id="UP000663868"/>
    </source>
</evidence>
<feature type="repeat" description="TPR" evidence="2">
    <location>
        <begin position="486"/>
        <end position="519"/>
    </location>
</feature>
<protein>
    <submittedName>
        <fullName evidence="3">Uncharacterized protein</fullName>
    </submittedName>
</protein>
<dbReference type="SMART" id="SM00028">
    <property type="entry name" value="TPR"/>
    <property type="match status" value="3"/>
</dbReference>
<dbReference type="Gene3D" id="1.25.40.10">
    <property type="entry name" value="Tetratricopeptide repeat domain"/>
    <property type="match status" value="2"/>
</dbReference>
<reference evidence="3" key="1">
    <citation type="submission" date="2021-02" db="EMBL/GenBank/DDBJ databases">
        <authorList>
            <person name="Nowell W R."/>
        </authorList>
    </citation>
    <scope>NUCLEOTIDE SEQUENCE</scope>
</reference>
<dbReference type="InterPro" id="IPR032466">
    <property type="entry name" value="Metal_Hydrolase"/>
</dbReference>
<accession>A0A819IP99</accession>
<dbReference type="GO" id="GO:0016788">
    <property type="term" value="F:hydrolase activity, acting on ester bonds"/>
    <property type="evidence" value="ECO:0007669"/>
    <property type="project" value="InterPro"/>
</dbReference>
<evidence type="ECO:0000313" key="3">
    <source>
        <dbReference type="EMBL" id="CAF3920989.1"/>
    </source>
</evidence>
<dbReference type="AlphaFoldDB" id="A0A819IP99"/>
<comment type="similarity">
    <text evidence="1">Belongs to the metallo-dependent hydrolases superfamily. TatD-type hydrolase family.</text>
</comment>
<dbReference type="Gene3D" id="3.20.20.140">
    <property type="entry name" value="Metal-dependent hydrolases"/>
    <property type="match status" value="1"/>
</dbReference>
<evidence type="ECO:0000256" key="1">
    <source>
        <dbReference type="ARBA" id="ARBA00009275"/>
    </source>
</evidence>
<organism evidence="3 4">
    <name type="scientific">Adineta steineri</name>
    <dbReference type="NCBI Taxonomy" id="433720"/>
    <lineage>
        <taxon>Eukaryota</taxon>
        <taxon>Metazoa</taxon>
        <taxon>Spiralia</taxon>
        <taxon>Gnathifera</taxon>
        <taxon>Rotifera</taxon>
        <taxon>Eurotatoria</taxon>
        <taxon>Bdelloidea</taxon>
        <taxon>Adinetida</taxon>
        <taxon>Adinetidae</taxon>
        <taxon>Adineta</taxon>
    </lineage>
</organism>
<dbReference type="Pfam" id="PF01026">
    <property type="entry name" value="TatD_DNase"/>
    <property type="match status" value="1"/>
</dbReference>
<dbReference type="EMBL" id="CAJOBB010001936">
    <property type="protein sequence ID" value="CAF3920989.1"/>
    <property type="molecule type" value="Genomic_DNA"/>
</dbReference>
<dbReference type="PANTHER" id="PTHR46363">
    <property type="entry name" value="DEOXYRIBONUCLEASE TATDN2-RELATED"/>
    <property type="match status" value="1"/>
</dbReference>
<evidence type="ECO:0000256" key="2">
    <source>
        <dbReference type="PROSITE-ProRule" id="PRU00339"/>
    </source>
</evidence>
<dbReference type="PROSITE" id="PS50005">
    <property type="entry name" value="TPR"/>
    <property type="match status" value="1"/>
</dbReference>
<dbReference type="SUPFAM" id="SSF51556">
    <property type="entry name" value="Metallo-dependent hydrolases"/>
    <property type="match status" value="1"/>
</dbReference>
<dbReference type="SUPFAM" id="SSF48452">
    <property type="entry name" value="TPR-like"/>
    <property type="match status" value="1"/>
</dbReference>
<gene>
    <name evidence="3" type="ORF">KXQ929_LOCUS23903</name>
</gene>
<proteinExistence type="inferred from homology"/>
<dbReference type="Proteomes" id="UP000663868">
    <property type="component" value="Unassembled WGS sequence"/>
</dbReference>
<dbReference type="InterPro" id="IPR019734">
    <property type="entry name" value="TPR_rpt"/>
</dbReference>